<evidence type="ECO:0000256" key="1">
    <source>
        <dbReference type="SAM" id="MobiDB-lite"/>
    </source>
</evidence>
<evidence type="ECO:0000313" key="4">
    <source>
        <dbReference type="Proteomes" id="UP000078576"/>
    </source>
</evidence>
<dbReference type="Proteomes" id="UP000078576">
    <property type="component" value="Unassembled WGS sequence"/>
</dbReference>
<evidence type="ECO:0000256" key="2">
    <source>
        <dbReference type="SAM" id="Phobius"/>
    </source>
</evidence>
<dbReference type="EMBL" id="KN714699">
    <property type="protein sequence ID" value="KUI57406.1"/>
    <property type="molecule type" value="Genomic_DNA"/>
</dbReference>
<dbReference type="OrthoDB" id="4770059at2759"/>
<feature type="transmembrane region" description="Helical" evidence="2">
    <location>
        <begin position="206"/>
        <end position="231"/>
    </location>
</feature>
<protein>
    <submittedName>
        <fullName evidence="3">Uncharacterized protein</fullName>
    </submittedName>
</protein>
<keyword evidence="2" id="KW-0812">Transmembrane</keyword>
<sequence>MSTSVYSSPILSTFPFDALTTTFTPPASCSGIYTSGEVVIIDEDLACLPQGFTSSSTNYFSPGLICPAGYVTACNDNAGVSSVTTVTCCPYRDDITLGCVTPSTLSSVWETLFCTWIAPESGTTVQITTSNDGTTSTERITMRSPAGINAMGVRMVYQSSDVSKAVTTTDSDQAATTTGTTGATPTSTSGGSGSGSSNNDSSGISLGAVIAIAVVIPIVAMSAAVGIFFFIRRQKQVQRLHSREGPGGPGGLTSAVDQKGYYGAVGPAGSYYDPKSPLGAPSEVSGVGAYGNRNQHLEAVELGDRGPAVELPA</sequence>
<keyword evidence="2" id="KW-1133">Transmembrane helix</keyword>
<dbReference type="STRING" id="694573.A0A194V0K7"/>
<dbReference type="AlphaFoldDB" id="A0A194V0K7"/>
<reference evidence="4" key="1">
    <citation type="submission" date="2014-12" db="EMBL/GenBank/DDBJ databases">
        <title>Genome Sequence of Valsa Canker Pathogens Uncovers a Specific Adaption of Colonization on Woody Bark.</title>
        <authorList>
            <person name="Yin Z."/>
            <person name="Liu H."/>
            <person name="Gao X."/>
            <person name="Li Z."/>
            <person name="Song N."/>
            <person name="Ke X."/>
            <person name="Dai Q."/>
            <person name="Wu Y."/>
            <person name="Sun Y."/>
            <person name="Xu J.-R."/>
            <person name="Kang Z.K."/>
            <person name="Wang L."/>
            <person name="Huang L."/>
        </authorList>
    </citation>
    <scope>NUCLEOTIDE SEQUENCE [LARGE SCALE GENOMIC DNA]</scope>
    <source>
        <strain evidence="4">SXYL134</strain>
    </source>
</reference>
<gene>
    <name evidence="3" type="ORF">VP1G_04677</name>
</gene>
<evidence type="ECO:0000313" key="3">
    <source>
        <dbReference type="EMBL" id="KUI57406.1"/>
    </source>
</evidence>
<proteinExistence type="predicted"/>
<keyword evidence="4" id="KW-1185">Reference proteome</keyword>
<name>A0A194V0K7_CYTMA</name>
<accession>A0A194V0K7</accession>
<organism evidence="3 4">
    <name type="scientific">Cytospora mali</name>
    <name type="common">Apple Valsa canker fungus</name>
    <name type="synonym">Valsa mali</name>
    <dbReference type="NCBI Taxonomy" id="578113"/>
    <lineage>
        <taxon>Eukaryota</taxon>
        <taxon>Fungi</taxon>
        <taxon>Dikarya</taxon>
        <taxon>Ascomycota</taxon>
        <taxon>Pezizomycotina</taxon>
        <taxon>Sordariomycetes</taxon>
        <taxon>Sordariomycetidae</taxon>
        <taxon>Diaporthales</taxon>
        <taxon>Cytosporaceae</taxon>
        <taxon>Cytospora</taxon>
    </lineage>
</organism>
<keyword evidence="2" id="KW-0472">Membrane</keyword>
<feature type="region of interest" description="Disordered" evidence="1">
    <location>
        <begin position="167"/>
        <end position="199"/>
    </location>
</feature>